<proteinExistence type="predicted"/>
<evidence type="ECO:0000313" key="1">
    <source>
        <dbReference type="EMBL" id="QDU73966.1"/>
    </source>
</evidence>
<name>A0A518C414_9BACT</name>
<dbReference type="InterPro" id="IPR019707">
    <property type="entry name" value="DUF2582"/>
</dbReference>
<gene>
    <name evidence="1" type="ORF">Pan97_09660</name>
</gene>
<dbReference type="OrthoDB" id="5570695at2"/>
<dbReference type="RefSeq" id="WP_144970974.1">
    <property type="nucleotide sequence ID" value="NZ_CP036289.1"/>
</dbReference>
<evidence type="ECO:0008006" key="3">
    <source>
        <dbReference type="Google" id="ProtNLM"/>
    </source>
</evidence>
<dbReference type="EMBL" id="CP036289">
    <property type="protein sequence ID" value="QDU73966.1"/>
    <property type="molecule type" value="Genomic_DNA"/>
</dbReference>
<accession>A0A518C414</accession>
<reference evidence="2" key="1">
    <citation type="submission" date="2019-02" db="EMBL/GenBank/DDBJ databases">
        <title>Deep-cultivation of Planctomycetes and their phenomic and genomic characterization uncovers novel biology.</title>
        <authorList>
            <person name="Wiegand S."/>
            <person name="Jogler M."/>
            <person name="Boedeker C."/>
            <person name="Pinto D."/>
            <person name="Vollmers J."/>
            <person name="Rivas-Marin E."/>
            <person name="Kohn T."/>
            <person name="Peeters S.H."/>
            <person name="Heuer A."/>
            <person name="Rast P."/>
            <person name="Oberbeckmann S."/>
            <person name="Bunk B."/>
            <person name="Jeske O."/>
            <person name="Meyerdierks A."/>
            <person name="Storesund J.E."/>
            <person name="Kallscheuer N."/>
            <person name="Luecker S."/>
            <person name="Lage O.M."/>
            <person name="Pohl T."/>
            <person name="Merkel B.J."/>
            <person name="Hornburger P."/>
            <person name="Mueller R.-W."/>
            <person name="Bruemmer F."/>
            <person name="Labrenz M."/>
            <person name="Spormann A.M."/>
            <person name="Op den Camp H."/>
            <person name="Overmann J."/>
            <person name="Amann R."/>
            <person name="Jetten M.S.M."/>
            <person name="Mascher T."/>
            <person name="Medema M.H."/>
            <person name="Devos D.P."/>
            <person name="Kaster A.-K."/>
            <person name="Ovreas L."/>
            <person name="Rohde M."/>
            <person name="Galperin M.Y."/>
            <person name="Jogler C."/>
        </authorList>
    </citation>
    <scope>NUCLEOTIDE SEQUENCE [LARGE SCALE GENOMIC DNA]</scope>
    <source>
        <strain evidence="2">Pan97</strain>
    </source>
</reference>
<evidence type="ECO:0000313" key="2">
    <source>
        <dbReference type="Proteomes" id="UP000318626"/>
    </source>
</evidence>
<organism evidence="1 2">
    <name type="scientific">Bremerella volcania</name>
    <dbReference type="NCBI Taxonomy" id="2527984"/>
    <lineage>
        <taxon>Bacteria</taxon>
        <taxon>Pseudomonadati</taxon>
        <taxon>Planctomycetota</taxon>
        <taxon>Planctomycetia</taxon>
        <taxon>Pirellulales</taxon>
        <taxon>Pirellulaceae</taxon>
        <taxon>Bremerella</taxon>
    </lineage>
</organism>
<dbReference type="AlphaFoldDB" id="A0A518C414"/>
<keyword evidence="2" id="KW-1185">Reference proteome</keyword>
<dbReference type="Gene3D" id="1.10.10.10">
    <property type="entry name" value="Winged helix-like DNA-binding domain superfamily/Winged helix DNA-binding domain"/>
    <property type="match status" value="1"/>
</dbReference>
<dbReference type="Pfam" id="PF10771">
    <property type="entry name" value="DUF2582"/>
    <property type="match status" value="1"/>
</dbReference>
<protein>
    <recommendedName>
        <fullName evidence="3">Winged helix-turn-helix domain-containing protein</fullName>
    </recommendedName>
</protein>
<dbReference type="InterPro" id="IPR036388">
    <property type="entry name" value="WH-like_DNA-bd_sf"/>
</dbReference>
<dbReference type="Proteomes" id="UP000318626">
    <property type="component" value="Chromosome"/>
</dbReference>
<sequence length="83" mass="9215">MSISTDLHEDTLQKIGETSGQIWAYLSAEGPVTITKLAKEVGEKKDLVLQAVGWLARENKLFFFEKGRNKLIGLIDEHGPSES</sequence>
<dbReference type="KEGG" id="bvo:Pan97_09660"/>